<dbReference type="Pfam" id="PF14595">
    <property type="entry name" value="Thioredoxin_9"/>
    <property type="match status" value="1"/>
</dbReference>
<dbReference type="SUPFAM" id="SSF52833">
    <property type="entry name" value="Thioredoxin-like"/>
    <property type="match status" value="1"/>
</dbReference>
<evidence type="ECO:0000313" key="1">
    <source>
        <dbReference type="EMBL" id="GGK23099.1"/>
    </source>
</evidence>
<dbReference type="AlphaFoldDB" id="A0A8J3BLG2"/>
<gene>
    <name evidence="1" type="ORF">GCM10007962_16640</name>
</gene>
<dbReference type="EMBL" id="BMNR01000003">
    <property type="protein sequence ID" value="GGK23099.1"/>
    <property type="molecule type" value="Genomic_DNA"/>
</dbReference>
<comment type="caution">
    <text evidence="1">The sequence shown here is derived from an EMBL/GenBank/DDBJ whole genome shotgun (WGS) entry which is preliminary data.</text>
</comment>
<dbReference type="InterPro" id="IPR036249">
    <property type="entry name" value="Thioredoxin-like_sf"/>
</dbReference>
<proteinExistence type="predicted"/>
<dbReference type="Proteomes" id="UP000612329">
    <property type="component" value="Unassembled WGS sequence"/>
</dbReference>
<name>A0A8J3BLG2_9FLAO</name>
<accession>A0A8J3BLG2</accession>
<protein>
    <submittedName>
        <fullName evidence="1">Thioredoxin</fullName>
    </submittedName>
</protein>
<evidence type="ECO:0000313" key="2">
    <source>
        <dbReference type="Proteomes" id="UP000612329"/>
    </source>
</evidence>
<dbReference type="RefSeq" id="WP_188651948.1">
    <property type="nucleotide sequence ID" value="NZ_BMNR01000003.1"/>
</dbReference>
<dbReference type="Gene3D" id="3.40.30.10">
    <property type="entry name" value="Glutaredoxin"/>
    <property type="match status" value="1"/>
</dbReference>
<organism evidence="1 2">
    <name type="scientific">Yeosuana aromativorans</name>
    <dbReference type="NCBI Taxonomy" id="288019"/>
    <lineage>
        <taxon>Bacteria</taxon>
        <taxon>Pseudomonadati</taxon>
        <taxon>Bacteroidota</taxon>
        <taxon>Flavobacteriia</taxon>
        <taxon>Flavobacteriales</taxon>
        <taxon>Flavobacteriaceae</taxon>
        <taxon>Yeosuana</taxon>
    </lineage>
</organism>
<reference evidence="1" key="2">
    <citation type="submission" date="2020-09" db="EMBL/GenBank/DDBJ databases">
        <authorList>
            <person name="Sun Q."/>
            <person name="Ohkuma M."/>
        </authorList>
    </citation>
    <scope>NUCLEOTIDE SEQUENCE</scope>
    <source>
        <strain evidence="1">JCM 12862</strain>
    </source>
</reference>
<reference evidence="1" key="1">
    <citation type="journal article" date="2014" name="Int. J. Syst. Evol. Microbiol.">
        <title>Complete genome sequence of Corynebacterium casei LMG S-19264T (=DSM 44701T), isolated from a smear-ripened cheese.</title>
        <authorList>
            <consortium name="US DOE Joint Genome Institute (JGI-PGF)"/>
            <person name="Walter F."/>
            <person name="Albersmeier A."/>
            <person name="Kalinowski J."/>
            <person name="Ruckert C."/>
        </authorList>
    </citation>
    <scope>NUCLEOTIDE SEQUENCE</scope>
    <source>
        <strain evidence="1">JCM 12862</strain>
    </source>
</reference>
<sequence>MNTIIKDSLQRSMSYSAYRNLVKQLVAEKSNTGIEKNEDLANYTLLNDKRMNRWDKTLKLSEEALTKLLQFNENISWLVITESWCGDAAHIVPVLNKIAEAININFRVVLRDDNLELMDMFLTNGARAVPKMIMTDNLTGDVINTYGPRPNKATQMVQEYKAKYGAITPEFKEDLQVWYNKDKGQNIIQDVTEILCQLEPSICQQS</sequence>
<keyword evidence="2" id="KW-1185">Reference proteome</keyword>